<dbReference type="EMBL" id="VCID01000194">
    <property type="protein sequence ID" value="TNY48572.1"/>
    <property type="molecule type" value="Genomic_DNA"/>
</dbReference>
<evidence type="ECO:0000313" key="8">
    <source>
        <dbReference type="Proteomes" id="UP000316580"/>
    </source>
</evidence>
<keyword evidence="4 5" id="KW-0472">Membrane</keyword>
<feature type="non-terminal residue" evidence="7">
    <location>
        <position position="98"/>
    </location>
</feature>
<dbReference type="GO" id="GO:0005886">
    <property type="term" value="C:plasma membrane"/>
    <property type="evidence" value="ECO:0007669"/>
    <property type="project" value="UniProtKB-SubCell"/>
</dbReference>
<protein>
    <submittedName>
        <fullName evidence="7">ABC transporter ATP-binding protein</fullName>
    </submittedName>
</protein>
<keyword evidence="3 5" id="KW-1133">Transmembrane helix</keyword>
<dbReference type="Proteomes" id="UP000316580">
    <property type="component" value="Unassembled WGS sequence"/>
</dbReference>
<evidence type="ECO:0000256" key="2">
    <source>
        <dbReference type="ARBA" id="ARBA00022692"/>
    </source>
</evidence>
<feature type="domain" description="ABC transmembrane type-1" evidence="6">
    <location>
        <begin position="16"/>
        <end position="98"/>
    </location>
</feature>
<keyword evidence="2 5" id="KW-0812">Transmembrane</keyword>
<gene>
    <name evidence="7" type="ORF">FGO82_00825</name>
</gene>
<organism evidence="7 8">
    <name type="scientific">Streptococcus pyogenes</name>
    <dbReference type="NCBI Taxonomy" id="1314"/>
    <lineage>
        <taxon>Bacteria</taxon>
        <taxon>Bacillati</taxon>
        <taxon>Bacillota</taxon>
        <taxon>Bacilli</taxon>
        <taxon>Lactobacillales</taxon>
        <taxon>Streptococcaceae</taxon>
        <taxon>Streptococcus</taxon>
    </lineage>
</organism>
<dbReference type="RefSeq" id="WP_269320075.1">
    <property type="nucleotide sequence ID" value="NZ_VCID01000194.1"/>
</dbReference>
<dbReference type="PROSITE" id="PS50929">
    <property type="entry name" value="ABC_TM1F"/>
    <property type="match status" value="1"/>
</dbReference>
<dbReference type="Pfam" id="PF00664">
    <property type="entry name" value="ABC_membrane"/>
    <property type="match status" value="1"/>
</dbReference>
<keyword evidence="7" id="KW-0067">ATP-binding</keyword>
<evidence type="ECO:0000256" key="1">
    <source>
        <dbReference type="ARBA" id="ARBA00004651"/>
    </source>
</evidence>
<dbReference type="SUPFAM" id="SSF90123">
    <property type="entry name" value="ABC transporter transmembrane region"/>
    <property type="match status" value="1"/>
</dbReference>
<evidence type="ECO:0000256" key="5">
    <source>
        <dbReference type="SAM" id="Phobius"/>
    </source>
</evidence>
<reference evidence="7 8" key="1">
    <citation type="submission" date="2019-05" db="EMBL/GenBank/DDBJ databases">
        <title>Novel genomic isolates of S.pyogenes and S.dysgalactiae subsp. equisimilis associated to necrotising fasciitis (NSTI).</title>
        <authorList>
            <person name="Barrantes I."/>
        </authorList>
    </citation>
    <scope>NUCLEOTIDE SEQUENCE [LARGE SCALE GENOMIC DNA]</scope>
    <source>
        <strain evidence="7 8">SPY6028</strain>
    </source>
</reference>
<dbReference type="Gene3D" id="1.20.1560.10">
    <property type="entry name" value="ABC transporter type 1, transmembrane domain"/>
    <property type="match status" value="1"/>
</dbReference>
<comment type="subcellular location">
    <subcellularLocation>
        <location evidence="1">Cell membrane</location>
        <topology evidence="1">Multi-pass membrane protein</topology>
    </subcellularLocation>
</comment>
<evidence type="ECO:0000313" key="7">
    <source>
        <dbReference type="EMBL" id="TNY48572.1"/>
    </source>
</evidence>
<dbReference type="GO" id="GO:0005524">
    <property type="term" value="F:ATP binding"/>
    <property type="evidence" value="ECO:0007669"/>
    <property type="project" value="UniProtKB-KW"/>
</dbReference>
<dbReference type="AlphaFoldDB" id="A0A660A8E7"/>
<dbReference type="GO" id="GO:0140359">
    <property type="term" value="F:ABC-type transporter activity"/>
    <property type="evidence" value="ECO:0007669"/>
    <property type="project" value="InterPro"/>
</dbReference>
<dbReference type="InterPro" id="IPR036640">
    <property type="entry name" value="ABC1_TM_sf"/>
</dbReference>
<sequence length="98" mass="10827">MKRLRPYVKGYLKETILGPLFKLLEALFELLVPLLIANLIDVQIGQRNSQGILGVVLTLFALAVVGLAFSMTAQYYSSKAAVGFTKQMTDDLFETIMG</sequence>
<evidence type="ECO:0000259" key="6">
    <source>
        <dbReference type="PROSITE" id="PS50929"/>
    </source>
</evidence>
<evidence type="ECO:0000256" key="4">
    <source>
        <dbReference type="ARBA" id="ARBA00023136"/>
    </source>
</evidence>
<comment type="caution">
    <text evidence="7">The sequence shown here is derived from an EMBL/GenBank/DDBJ whole genome shotgun (WGS) entry which is preliminary data.</text>
</comment>
<dbReference type="InterPro" id="IPR011527">
    <property type="entry name" value="ABC1_TM_dom"/>
</dbReference>
<feature type="transmembrane region" description="Helical" evidence="5">
    <location>
        <begin position="52"/>
        <end position="69"/>
    </location>
</feature>
<evidence type="ECO:0000256" key="3">
    <source>
        <dbReference type="ARBA" id="ARBA00022989"/>
    </source>
</evidence>
<name>A0A660A8E7_STRPY</name>
<keyword evidence="7" id="KW-0547">Nucleotide-binding</keyword>
<accession>A0A660A8E7</accession>
<proteinExistence type="predicted"/>